<protein>
    <recommendedName>
        <fullName evidence="4">AAA+ ATPase domain-containing protein</fullName>
    </recommendedName>
</protein>
<reference evidence="2 3" key="1">
    <citation type="journal article" date="2012" name="PLoS Pathog.">
        <title>Diverse lifestyles and strategies of plant pathogenesis encoded in the genomes of eighteen Dothideomycetes fungi.</title>
        <authorList>
            <person name="Ohm R.A."/>
            <person name="Feau N."/>
            <person name="Henrissat B."/>
            <person name="Schoch C.L."/>
            <person name="Horwitz B.A."/>
            <person name="Barry K.W."/>
            <person name="Condon B.J."/>
            <person name="Copeland A.C."/>
            <person name="Dhillon B."/>
            <person name="Glaser F."/>
            <person name="Hesse C.N."/>
            <person name="Kosti I."/>
            <person name="LaButti K."/>
            <person name="Lindquist E.A."/>
            <person name="Lucas S."/>
            <person name="Salamov A.A."/>
            <person name="Bradshaw R.E."/>
            <person name="Ciuffetti L."/>
            <person name="Hamelin R.C."/>
            <person name="Kema G.H.J."/>
            <person name="Lawrence C."/>
            <person name="Scott J.A."/>
            <person name="Spatafora J.W."/>
            <person name="Turgeon B.G."/>
            <person name="de Wit P.J.G.M."/>
            <person name="Zhong S."/>
            <person name="Goodwin S.B."/>
            <person name="Grigoriev I.V."/>
        </authorList>
    </citation>
    <scope>NUCLEOTIDE SEQUENCE [LARGE SCALE GENOMIC DNA]</scope>
    <source>
        <strain evidence="2 3">SO2202</strain>
    </source>
</reference>
<dbReference type="Proteomes" id="UP000016931">
    <property type="component" value="Unassembled WGS sequence"/>
</dbReference>
<name>M3CQD9_SPHMS</name>
<dbReference type="SUPFAM" id="SSF52540">
    <property type="entry name" value="P-loop containing nucleoside triphosphate hydrolases"/>
    <property type="match status" value="1"/>
</dbReference>
<dbReference type="STRING" id="692275.M3CQD9"/>
<dbReference type="RefSeq" id="XP_016764014.1">
    <property type="nucleotide sequence ID" value="XM_016909554.1"/>
</dbReference>
<dbReference type="eggNOG" id="ENOG502QVRG">
    <property type="taxonomic scope" value="Eukaryota"/>
</dbReference>
<dbReference type="GeneID" id="27906691"/>
<dbReference type="HOGENOM" id="CLU_015256_5_1_1"/>
<evidence type="ECO:0008006" key="4">
    <source>
        <dbReference type="Google" id="ProtNLM"/>
    </source>
</evidence>
<evidence type="ECO:0000313" key="3">
    <source>
        <dbReference type="Proteomes" id="UP000016931"/>
    </source>
</evidence>
<sequence length="446" mass="49191">MVTENHSPPPNLLVPTCSKNHPTTTTTSTTPVLPQYGLLGFHIGEHAEIDAKEPVFLNTNAPSSVFICGSQGSGKSYTLSCMLENCLLVSEELGILRQPVAGVVFHYDVDSTNSAVSEAASLCSRGIRVRVLVSPSNKFKLEEAYSRLPGAAENLEIATLMFKDQHLSIERMLRLMAFSEAEGNVPLYMEVIQKILRQMAIQGTQFTMAAFEQLLDKESFIPGQRSMMNMRLDLLRSFLQPQKKKKKGMDNVFESKPGTLTIVDLSDPFIDSATVCLLFEICLGLVKENRPDAGLVIALDEAHKYLNDSPAAGNFTNRLLTTIREQRHNATRILIATQEPTLSSKLLDLCSVSIVHHFKSPAWFTTIRNHLGGASSLTGTSTELEKMFESIMNLRTGESLVFAPEAYVCQDELLAPQKLGAGAMKMRTRKRVGLDRGKSVLAVNRN</sequence>
<dbReference type="AlphaFoldDB" id="M3CQD9"/>
<proteinExistence type="predicted"/>
<dbReference type="InterPro" id="IPR027417">
    <property type="entry name" value="P-loop_NTPase"/>
</dbReference>
<dbReference type="OrthoDB" id="2316594at2759"/>
<dbReference type="Gene3D" id="3.40.50.300">
    <property type="entry name" value="P-loop containing nucleotide triphosphate hydrolases"/>
    <property type="match status" value="1"/>
</dbReference>
<organism evidence="2 3">
    <name type="scientific">Sphaerulina musiva (strain SO2202)</name>
    <name type="common">Poplar stem canker fungus</name>
    <name type="synonym">Septoria musiva</name>
    <dbReference type="NCBI Taxonomy" id="692275"/>
    <lineage>
        <taxon>Eukaryota</taxon>
        <taxon>Fungi</taxon>
        <taxon>Dikarya</taxon>
        <taxon>Ascomycota</taxon>
        <taxon>Pezizomycotina</taxon>
        <taxon>Dothideomycetes</taxon>
        <taxon>Dothideomycetidae</taxon>
        <taxon>Mycosphaerellales</taxon>
        <taxon>Mycosphaerellaceae</taxon>
        <taxon>Sphaerulina</taxon>
    </lineage>
</organism>
<dbReference type="OMA" id="SCPFVGQ"/>
<evidence type="ECO:0000313" key="2">
    <source>
        <dbReference type="EMBL" id="EMF15893.1"/>
    </source>
</evidence>
<keyword evidence="3" id="KW-1185">Reference proteome</keyword>
<feature type="region of interest" description="Disordered" evidence="1">
    <location>
        <begin position="1"/>
        <end position="29"/>
    </location>
</feature>
<gene>
    <name evidence="2" type="ORF">SEPMUDRAFT_61225</name>
</gene>
<evidence type="ECO:0000256" key="1">
    <source>
        <dbReference type="SAM" id="MobiDB-lite"/>
    </source>
</evidence>
<accession>M3CQD9</accession>
<dbReference type="EMBL" id="KB456261">
    <property type="protein sequence ID" value="EMF15893.1"/>
    <property type="molecule type" value="Genomic_DNA"/>
</dbReference>